<evidence type="ECO:0000256" key="1">
    <source>
        <dbReference type="SAM" id="MobiDB-lite"/>
    </source>
</evidence>
<dbReference type="Proteomes" id="UP000075884">
    <property type="component" value="Unassembled WGS sequence"/>
</dbReference>
<feature type="region of interest" description="Disordered" evidence="1">
    <location>
        <begin position="74"/>
        <end position="95"/>
    </location>
</feature>
<organism evidence="2 3">
    <name type="scientific">Anopheles dirus</name>
    <dbReference type="NCBI Taxonomy" id="7168"/>
    <lineage>
        <taxon>Eukaryota</taxon>
        <taxon>Metazoa</taxon>
        <taxon>Ecdysozoa</taxon>
        <taxon>Arthropoda</taxon>
        <taxon>Hexapoda</taxon>
        <taxon>Insecta</taxon>
        <taxon>Pterygota</taxon>
        <taxon>Neoptera</taxon>
        <taxon>Endopterygota</taxon>
        <taxon>Diptera</taxon>
        <taxon>Nematocera</taxon>
        <taxon>Culicoidea</taxon>
        <taxon>Culicidae</taxon>
        <taxon>Anophelinae</taxon>
        <taxon>Anopheles</taxon>
    </lineage>
</organism>
<feature type="compositionally biased region" description="Low complexity" evidence="1">
    <location>
        <begin position="79"/>
        <end position="95"/>
    </location>
</feature>
<dbReference type="AlphaFoldDB" id="A0A182N0F7"/>
<name>A0A182N0F7_9DIPT</name>
<dbReference type="EnsemblMetazoa" id="ADIR001112-RA">
    <property type="protein sequence ID" value="ADIR001112-PA"/>
    <property type="gene ID" value="ADIR001112"/>
</dbReference>
<protein>
    <submittedName>
        <fullName evidence="2">Uncharacterized protein</fullName>
    </submittedName>
</protein>
<accession>A0A182N0F7</accession>
<feature type="region of interest" description="Disordered" evidence="1">
    <location>
        <begin position="268"/>
        <end position="290"/>
    </location>
</feature>
<evidence type="ECO:0000313" key="2">
    <source>
        <dbReference type="EnsemblMetazoa" id="ADIR001112-PA"/>
    </source>
</evidence>
<reference evidence="2" key="2">
    <citation type="submission" date="2020-05" db="UniProtKB">
        <authorList>
            <consortium name="EnsemblMetazoa"/>
        </authorList>
    </citation>
    <scope>IDENTIFICATION</scope>
    <source>
        <strain evidence="2">WRAIR2</strain>
    </source>
</reference>
<sequence length="352" mass="35370">MLCYLESNCRGGRDDSSASDEGDRERDTVTFFLGGCPSTSNLQMSVLNTLNTGIVSSSALYGGTPATAGGFGGSGGSSGAANVPANSGAASVTTTSGSSSYPSLSSFSVPLPALPSSVSLHGAGSNSFAPMTREHSVGDSAQSLLGDECLVSSSSSIVADPRIGLPRGKKAPAKLPQVVPSAVGKAPMPPPRKTLSSQSLFALSDGADLVALESPTLPVPPAAAAESARAAFATAAAGPPFPRAPLPQHQQQHLQHQQLQQRYVDGKVAQQPAAGRRAGGGGGGGGAGGQRAAAAVAVGDAVAASAGTAQTLLHQLDDTGSTDSSLFDEDVKKRPRKLFSFGKRFAKSKKQQ</sequence>
<dbReference type="VEuPathDB" id="VectorBase:ADIR001112"/>
<proteinExistence type="predicted"/>
<keyword evidence="3" id="KW-1185">Reference proteome</keyword>
<feature type="region of interest" description="Disordered" evidence="1">
    <location>
        <begin position="6"/>
        <end position="25"/>
    </location>
</feature>
<feature type="compositionally biased region" description="Basic and acidic residues" evidence="1">
    <location>
        <begin position="11"/>
        <end position="25"/>
    </location>
</feature>
<evidence type="ECO:0000313" key="3">
    <source>
        <dbReference type="Proteomes" id="UP000075884"/>
    </source>
</evidence>
<feature type="compositionally biased region" description="Gly residues" evidence="1">
    <location>
        <begin position="277"/>
        <end position="289"/>
    </location>
</feature>
<reference evidence="3" key="1">
    <citation type="submission" date="2013-03" db="EMBL/GenBank/DDBJ databases">
        <title>The Genome Sequence of Anopheles dirus WRAIR2.</title>
        <authorList>
            <consortium name="The Broad Institute Genomics Platform"/>
            <person name="Neafsey D.E."/>
            <person name="Walton C."/>
            <person name="Walker B."/>
            <person name="Young S.K."/>
            <person name="Zeng Q."/>
            <person name="Gargeya S."/>
            <person name="Fitzgerald M."/>
            <person name="Haas B."/>
            <person name="Abouelleil A."/>
            <person name="Allen A.W."/>
            <person name="Alvarado L."/>
            <person name="Arachchi H.M."/>
            <person name="Berlin A.M."/>
            <person name="Chapman S.B."/>
            <person name="Gainer-Dewar J."/>
            <person name="Goldberg J."/>
            <person name="Griggs A."/>
            <person name="Gujja S."/>
            <person name="Hansen M."/>
            <person name="Howarth C."/>
            <person name="Imamovic A."/>
            <person name="Ireland A."/>
            <person name="Larimer J."/>
            <person name="McCowan C."/>
            <person name="Murphy C."/>
            <person name="Pearson M."/>
            <person name="Poon T.W."/>
            <person name="Priest M."/>
            <person name="Roberts A."/>
            <person name="Saif S."/>
            <person name="Shea T."/>
            <person name="Sisk P."/>
            <person name="Sykes S."/>
            <person name="Wortman J."/>
            <person name="Nusbaum C."/>
            <person name="Birren B."/>
        </authorList>
    </citation>
    <scope>NUCLEOTIDE SEQUENCE [LARGE SCALE GENOMIC DNA]</scope>
    <source>
        <strain evidence="3">WRAIR2</strain>
    </source>
</reference>